<dbReference type="AlphaFoldDB" id="A0A9W4E007"/>
<proteinExistence type="predicted"/>
<accession>A0A9W4E007</accession>
<name>A0A9W4E007_9ACTN</name>
<comment type="caution">
    <text evidence="1">The sequence shown here is derived from an EMBL/GenBank/DDBJ whole genome shotgun (WGS) entry which is preliminary data.</text>
</comment>
<gene>
    <name evidence="1" type="ORF">SCOCK_80119</name>
</gene>
<organism evidence="1 2">
    <name type="scientific">Actinacidiphila cocklensis</name>
    <dbReference type="NCBI Taxonomy" id="887465"/>
    <lineage>
        <taxon>Bacteria</taxon>
        <taxon>Bacillati</taxon>
        <taxon>Actinomycetota</taxon>
        <taxon>Actinomycetes</taxon>
        <taxon>Kitasatosporales</taxon>
        <taxon>Streptomycetaceae</taxon>
        <taxon>Actinacidiphila</taxon>
    </lineage>
</organism>
<reference evidence="1" key="1">
    <citation type="submission" date="2021-05" db="EMBL/GenBank/DDBJ databases">
        <authorList>
            <person name="Arsene-Ploetze F."/>
        </authorList>
    </citation>
    <scope>NUCLEOTIDE SEQUENCE</scope>
    <source>
        <strain evidence="1">DSM 42138</strain>
    </source>
</reference>
<evidence type="ECO:0000313" key="1">
    <source>
        <dbReference type="EMBL" id="CAG6398964.1"/>
    </source>
</evidence>
<keyword evidence="2" id="KW-1185">Reference proteome</keyword>
<evidence type="ECO:0000313" key="2">
    <source>
        <dbReference type="Proteomes" id="UP001152519"/>
    </source>
</evidence>
<dbReference type="Proteomes" id="UP001152519">
    <property type="component" value="Unassembled WGS sequence"/>
</dbReference>
<sequence length="38" mass="4072">MTSLVDNLAVMSVPSWVVRDLAALDDLLDDLLDGLLDG</sequence>
<protein>
    <submittedName>
        <fullName evidence="1">Uncharacterized protein</fullName>
    </submittedName>
</protein>
<dbReference type="EMBL" id="CAJSLV010000114">
    <property type="protein sequence ID" value="CAG6398964.1"/>
    <property type="molecule type" value="Genomic_DNA"/>
</dbReference>